<evidence type="ECO:0000256" key="2">
    <source>
        <dbReference type="ARBA" id="ARBA00009772"/>
    </source>
</evidence>
<feature type="transmembrane region" description="Helical" evidence="7">
    <location>
        <begin position="135"/>
        <end position="157"/>
    </location>
</feature>
<comment type="similarity">
    <text evidence="2 7">Belongs to the FliR/MopE/SpaR family.</text>
</comment>
<evidence type="ECO:0000256" key="1">
    <source>
        <dbReference type="ARBA" id="ARBA00004651"/>
    </source>
</evidence>
<dbReference type="NCBIfam" id="TIGR01401">
    <property type="entry name" value="fliR_like_III"/>
    <property type="match status" value="1"/>
</dbReference>
<evidence type="ECO:0000256" key="5">
    <source>
        <dbReference type="ARBA" id="ARBA00022989"/>
    </source>
</evidence>
<keyword evidence="5 7" id="KW-1133">Transmembrane helix</keyword>
<dbReference type="Proteomes" id="UP000256988">
    <property type="component" value="Unassembled WGS sequence"/>
</dbReference>
<name>A0A3D9ED31_ECTOL</name>
<feature type="transmembrane region" description="Helical" evidence="7">
    <location>
        <begin position="40"/>
        <end position="60"/>
    </location>
</feature>
<dbReference type="AlphaFoldDB" id="A0A3D9ED31"/>
<protein>
    <submittedName>
        <fullName evidence="8">Type III secretion protein T</fullName>
    </submittedName>
</protein>
<comment type="caution">
    <text evidence="8">The sequence shown here is derived from an EMBL/GenBank/DDBJ whole genome shotgun (WGS) entry which is preliminary data.</text>
</comment>
<organism evidence="8 9">
    <name type="scientific">Ectopseudomonas oleovorans</name>
    <name type="common">Pseudomonas oleovorans</name>
    <dbReference type="NCBI Taxonomy" id="301"/>
    <lineage>
        <taxon>Bacteria</taxon>
        <taxon>Pseudomonadati</taxon>
        <taxon>Pseudomonadota</taxon>
        <taxon>Gammaproteobacteria</taxon>
        <taxon>Pseudomonadales</taxon>
        <taxon>Pseudomonadaceae</taxon>
        <taxon>Ectopseudomonas</taxon>
    </lineage>
</organism>
<feature type="transmembrane region" description="Helical" evidence="7">
    <location>
        <begin position="163"/>
        <end position="185"/>
    </location>
</feature>
<evidence type="ECO:0000256" key="4">
    <source>
        <dbReference type="ARBA" id="ARBA00022692"/>
    </source>
</evidence>
<dbReference type="InterPro" id="IPR002010">
    <property type="entry name" value="T3SS_IM_R"/>
</dbReference>
<reference evidence="8 9" key="1">
    <citation type="submission" date="2018-07" db="EMBL/GenBank/DDBJ databases">
        <title>Genome sequencing of rice bacterial endophytes.</title>
        <authorList>
            <person name="Venturi V."/>
        </authorList>
    </citation>
    <scope>NUCLEOTIDE SEQUENCE [LARGE SCALE GENOMIC DNA]</scope>
    <source>
        <strain evidence="8 9">AG1002</strain>
    </source>
</reference>
<dbReference type="InterPro" id="IPR006304">
    <property type="entry name" value="T3SS_SpaR/YscT"/>
</dbReference>
<feature type="transmembrane region" description="Helical" evidence="7">
    <location>
        <begin position="12"/>
        <end position="33"/>
    </location>
</feature>
<dbReference type="GO" id="GO:0005886">
    <property type="term" value="C:plasma membrane"/>
    <property type="evidence" value="ECO:0007669"/>
    <property type="project" value="UniProtKB-SubCell"/>
</dbReference>
<accession>A0A3D9ED31</accession>
<dbReference type="PANTHER" id="PTHR30065:SF1">
    <property type="entry name" value="SURFACE PRESENTATION OF ANTIGENS PROTEIN SPAR"/>
    <property type="match status" value="1"/>
</dbReference>
<dbReference type="Pfam" id="PF01311">
    <property type="entry name" value="Bac_export_1"/>
    <property type="match status" value="1"/>
</dbReference>
<feature type="transmembrane region" description="Helical" evidence="7">
    <location>
        <begin position="232"/>
        <end position="250"/>
    </location>
</feature>
<sequence>MDFALAPDVLEQVVPLLQGVALAASRATGLVLVTPAFNRLGLTGLLRTSVAVVIAVPMMLPVQQGLAALADYSGWLIMGLLVKELLIGVTVGLLFGIPFWAAEVAGELVDLQRGSTMAQLVDPAQSGETGISSTLLSVALITLFFLSGGFMLMVGGYYDSYRFWPATAFTPVVVAPALEGLLAVLDQVMRTGLLMVAPLVIALLIADLMLAFLARMAPNMHIFDLSLAVKNLIFAVIMVLYCVYLVPLMLDQLAEFRGTVELLKTLAGAEG</sequence>
<dbReference type="GO" id="GO:0006605">
    <property type="term" value="P:protein targeting"/>
    <property type="evidence" value="ECO:0007669"/>
    <property type="project" value="UniProtKB-UniRule"/>
</dbReference>
<evidence type="ECO:0000256" key="7">
    <source>
        <dbReference type="RuleBase" id="RU362072"/>
    </source>
</evidence>
<dbReference type="RefSeq" id="WP_115946920.1">
    <property type="nucleotide sequence ID" value="NZ_QRDL01000008.1"/>
</dbReference>
<feature type="transmembrane region" description="Helical" evidence="7">
    <location>
        <begin position="192"/>
        <end position="212"/>
    </location>
</feature>
<dbReference type="EMBL" id="QRDL01000008">
    <property type="protein sequence ID" value="RED00355.1"/>
    <property type="molecule type" value="Genomic_DNA"/>
</dbReference>
<keyword evidence="3 7" id="KW-1003">Cell membrane</keyword>
<dbReference type="PRINTS" id="PR00953">
    <property type="entry name" value="TYPE3IMRPROT"/>
</dbReference>
<evidence type="ECO:0000313" key="8">
    <source>
        <dbReference type="EMBL" id="RED00355.1"/>
    </source>
</evidence>
<comment type="subcellular location">
    <subcellularLocation>
        <location evidence="1 7">Cell membrane</location>
        <topology evidence="1 7">Multi-pass membrane protein</topology>
    </subcellularLocation>
</comment>
<keyword evidence="6 7" id="KW-0472">Membrane</keyword>
<dbReference type="PANTHER" id="PTHR30065">
    <property type="entry name" value="FLAGELLAR BIOSYNTHETIC PROTEIN FLIR"/>
    <property type="match status" value="1"/>
</dbReference>
<keyword evidence="4 7" id="KW-0812">Transmembrane</keyword>
<evidence type="ECO:0000256" key="6">
    <source>
        <dbReference type="ARBA" id="ARBA00023136"/>
    </source>
</evidence>
<evidence type="ECO:0000313" key="9">
    <source>
        <dbReference type="Proteomes" id="UP000256988"/>
    </source>
</evidence>
<proteinExistence type="inferred from homology"/>
<gene>
    <name evidence="8" type="ORF">DFO60_4509</name>
</gene>
<evidence type="ECO:0000256" key="3">
    <source>
        <dbReference type="ARBA" id="ARBA00022475"/>
    </source>
</evidence>